<name>A0ABC9XV24_GRUJA</name>
<dbReference type="Gene3D" id="3.30.40.10">
    <property type="entry name" value="Zinc/RING finger domain, C3HC4 (zinc finger)"/>
    <property type="match status" value="1"/>
</dbReference>
<dbReference type="SUPFAM" id="SSF57850">
    <property type="entry name" value="RING/U-box"/>
    <property type="match status" value="1"/>
</dbReference>
<evidence type="ECO:0000256" key="4">
    <source>
        <dbReference type="PROSITE-ProRule" id="PRU00175"/>
    </source>
</evidence>
<evidence type="ECO:0000259" key="6">
    <source>
        <dbReference type="PROSITE" id="PS50089"/>
    </source>
</evidence>
<dbReference type="Proteomes" id="UP001623348">
    <property type="component" value="Unassembled WGS sequence"/>
</dbReference>
<evidence type="ECO:0000256" key="5">
    <source>
        <dbReference type="SAM" id="MobiDB-lite"/>
    </source>
</evidence>
<feature type="region of interest" description="Disordered" evidence="5">
    <location>
        <begin position="86"/>
        <end position="146"/>
    </location>
</feature>
<gene>
    <name evidence="7" type="ORF">GRJ2_002616200</name>
</gene>
<keyword evidence="3" id="KW-0862">Zinc</keyword>
<comment type="caution">
    <text evidence="7">The sequence shown here is derived from an EMBL/GenBank/DDBJ whole genome shotgun (WGS) entry which is preliminary data.</text>
</comment>
<evidence type="ECO:0000313" key="7">
    <source>
        <dbReference type="EMBL" id="GAB0201506.1"/>
    </source>
</evidence>
<evidence type="ECO:0000256" key="2">
    <source>
        <dbReference type="ARBA" id="ARBA00022771"/>
    </source>
</evidence>
<evidence type="ECO:0000256" key="1">
    <source>
        <dbReference type="ARBA" id="ARBA00022723"/>
    </source>
</evidence>
<dbReference type="GO" id="GO:0008270">
    <property type="term" value="F:zinc ion binding"/>
    <property type="evidence" value="ECO:0007669"/>
    <property type="project" value="UniProtKB-KW"/>
</dbReference>
<accession>A0ABC9XV24</accession>
<feature type="domain" description="RING-type" evidence="6">
    <location>
        <begin position="21"/>
        <end position="62"/>
    </location>
</feature>
<evidence type="ECO:0000256" key="3">
    <source>
        <dbReference type="ARBA" id="ARBA00022833"/>
    </source>
</evidence>
<protein>
    <submittedName>
        <fullName evidence="7">RING finger protein 39</fullName>
    </submittedName>
</protein>
<sequence>MAPSGPPERGPLARLVRETLCPACGQPLRDPVLFACNHSCCRRCLPAACPGEPPAAFSCPRCCLPCAPRRLRTPVALAVESRIAQRLARGTPGPPRRQQRRSLGAQLRADAAPPRPPSPEEEPPGMVGGEPPKSHPPPLLLADTPQ</sequence>
<dbReference type="InterPro" id="IPR001841">
    <property type="entry name" value="Znf_RING"/>
</dbReference>
<proteinExistence type="predicted"/>
<reference evidence="7 8" key="1">
    <citation type="submission" date="2024-06" db="EMBL/GenBank/DDBJ databases">
        <title>The draft genome of Grus japonensis, version 3.</title>
        <authorList>
            <person name="Nabeshima K."/>
            <person name="Suzuki S."/>
            <person name="Onuma M."/>
        </authorList>
    </citation>
    <scope>NUCLEOTIDE SEQUENCE [LARGE SCALE GENOMIC DNA]</scope>
    <source>
        <strain evidence="7 8">451A</strain>
    </source>
</reference>
<keyword evidence="1" id="KW-0479">Metal-binding</keyword>
<dbReference type="EMBL" id="BAAFJT010000032">
    <property type="protein sequence ID" value="GAB0201506.1"/>
    <property type="molecule type" value="Genomic_DNA"/>
</dbReference>
<keyword evidence="8" id="KW-1185">Reference proteome</keyword>
<dbReference type="AlphaFoldDB" id="A0ABC9XV24"/>
<organism evidence="7 8">
    <name type="scientific">Grus japonensis</name>
    <name type="common">Japanese crane</name>
    <name type="synonym">Red-crowned crane</name>
    <dbReference type="NCBI Taxonomy" id="30415"/>
    <lineage>
        <taxon>Eukaryota</taxon>
        <taxon>Metazoa</taxon>
        <taxon>Chordata</taxon>
        <taxon>Craniata</taxon>
        <taxon>Vertebrata</taxon>
        <taxon>Euteleostomi</taxon>
        <taxon>Archelosauria</taxon>
        <taxon>Archosauria</taxon>
        <taxon>Dinosauria</taxon>
        <taxon>Saurischia</taxon>
        <taxon>Theropoda</taxon>
        <taxon>Coelurosauria</taxon>
        <taxon>Aves</taxon>
        <taxon>Neognathae</taxon>
        <taxon>Neoaves</taxon>
        <taxon>Gruiformes</taxon>
        <taxon>Gruidae</taxon>
        <taxon>Grus</taxon>
    </lineage>
</organism>
<keyword evidence="2 4" id="KW-0863">Zinc-finger</keyword>
<dbReference type="InterPro" id="IPR013083">
    <property type="entry name" value="Znf_RING/FYVE/PHD"/>
</dbReference>
<evidence type="ECO:0000313" key="8">
    <source>
        <dbReference type="Proteomes" id="UP001623348"/>
    </source>
</evidence>
<dbReference type="PROSITE" id="PS50089">
    <property type="entry name" value="ZF_RING_2"/>
    <property type="match status" value="1"/>
</dbReference>